<dbReference type="InterPro" id="IPR037066">
    <property type="entry name" value="Plug_dom_sf"/>
</dbReference>
<reference evidence="15 16" key="1">
    <citation type="submission" date="2018-10" db="EMBL/GenBank/DDBJ databases">
        <title>Robbsia sp. DHC34, isolated from soil.</title>
        <authorList>
            <person name="Gao Z.-H."/>
            <person name="Qiu L.-H."/>
        </authorList>
    </citation>
    <scope>NUCLEOTIDE SEQUENCE [LARGE SCALE GENOMIC DNA]</scope>
    <source>
        <strain evidence="15 16">DHC34</strain>
    </source>
</reference>
<comment type="subcellular location">
    <subcellularLocation>
        <location evidence="1 10">Cell outer membrane</location>
        <topology evidence="1 10">Multi-pass membrane protein</topology>
    </subcellularLocation>
</comment>
<proteinExistence type="inferred from homology"/>
<comment type="caution">
    <text evidence="15">The sequence shown here is derived from an EMBL/GenBank/DDBJ whole genome shotgun (WGS) entry which is preliminary data.</text>
</comment>
<sequence>MRRRVRCLSVERVATTAGACGIHSQTIVGRHEFGTGRQGSEDAELKRIGHARTPVHDVSSRINGYFLILNRHKRSPFTKVRCAARFIFITVSASISFLNRVPDLDGVKHARERNDAVIHSKTKMGTKARGAWTVGLGSLLATSIALGQTAQGASTSNDTAAAQAAPNASATPDAQADQSASSNAASLAQGSGTAGGTVAGTASATSAGAGDASTVALNPVVVTGSRASAQRQRDSATPIQVITAQDLAATGQGNLLDALKTVVPSLTTPAVGYDAGALSRTFQLRGLGPGETLVLVNGKRRHLSATLYADEDPSQGANAVDLDLIPLSLIDHVEVLLGSAAAQYGSDAIAGVVNIVLKKQSEGTTISTTGGGYFDGGGATGQFDLTHGMALGDDGFLTLSAGYRHHSASDRSGASGGPEPAQVQGDPQTNLFTFGYNLEKPLNDDVTLYSFATVADRTVRAYENYRSPSYIAENLPGLEAIYPNGFSPIEHSHETDYSVTVGVRGTTESHWDWDLSTTYGRDVINLQNLNTANYSLLTDTGSTPTSFDVGGYTSSELTTNLDFKRAFSLPFWSSPVNVAVGFEHRYETFSLNPGDPGSYYESGAVAFPGYLPTDASDAHRNSVAAYTDVSTHILPAWQIDGAIRAEDYQSLGATLDGTVSTRYDFGSAFGIRGSAGTGTHAPTLVQENYSATNVTTGGAMIQIPLNSAGARILGAPSLKDETSRQFSFGFVAEPVAGLHLNVDAYQIDIDNRIVDSGDISGTLAAQAIAANGTIVPADAIANTYAQFFTNGANTRTRGIDASLDYKSDFGSYGTVAWNLNANYNRTTIRSVNTPASLQAAGVALLDAIQVSNLTTATPRIVVSGSGAYTLGPWRVTLRETYYGKSSQTQWATDYSGYYADNINPAFITDLDVAFKITKNTTIAIGANNLFNKYPTETNPNARSNFDLYPHLSPFGINGGYYYARLTVSI</sequence>
<evidence type="ECO:0000256" key="3">
    <source>
        <dbReference type="ARBA" id="ARBA00022448"/>
    </source>
</evidence>
<feature type="compositionally biased region" description="Low complexity" evidence="12">
    <location>
        <begin position="157"/>
        <end position="191"/>
    </location>
</feature>
<gene>
    <name evidence="15" type="ORF">D7S86_27670</name>
</gene>
<keyword evidence="5 10" id="KW-0812">Transmembrane</keyword>
<evidence type="ECO:0000256" key="4">
    <source>
        <dbReference type="ARBA" id="ARBA00022452"/>
    </source>
</evidence>
<keyword evidence="6 11" id="KW-0798">TonB box</keyword>
<evidence type="ECO:0000256" key="2">
    <source>
        <dbReference type="ARBA" id="ARBA00009810"/>
    </source>
</evidence>
<organism evidence="15 16">
    <name type="scientific">Pararobbsia silviterrae</name>
    <dbReference type="NCBI Taxonomy" id="1792498"/>
    <lineage>
        <taxon>Bacteria</taxon>
        <taxon>Pseudomonadati</taxon>
        <taxon>Pseudomonadota</taxon>
        <taxon>Betaproteobacteria</taxon>
        <taxon>Burkholderiales</taxon>
        <taxon>Burkholderiaceae</taxon>
        <taxon>Pararobbsia</taxon>
    </lineage>
</organism>
<dbReference type="InterPro" id="IPR000531">
    <property type="entry name" value="Beta-barrel_TonB"/>
</dbReference>
<dbReference type="PANTHER" id="PTHR47234:SF3">
    <property type="entry name" value="SECRETIN_TONB SHORT N-TERMINAL DOMAIN-CONTAINING PROTEIN"/>
    <property type="match status" value="1"/>
</dbReference>
<evidence type="ECO:0000256" key="10">
    <source>
        <dbReference type="PROSITE-ProRule" id="PRU01360"/>
    </source>
</evidence>
<dbReference type="Proteomes" id="UP000270342">
    <property type="component" value="Unassembled WGS sequence"/>
</dbReference>
<dbReference type="CDD" id="cd01347">
    <property type="entry name" value="ligand_gated_channel"/>
    <property type="match status" value="1"/>
</dbReference>
<evidence type="ECO:0000256" key="5">
    <source>
        <dbReference type="ARBA" id="ARBA00022692"/>
    </source>
</evidence>
<name>A0A494XA42_9BURK</name>
<dbReference type="EMBL" id="RBZU01000020">
    <property type="protein sequence ID" value="RKP44453.1"/>
    <property type="molecule type" value="Genomic_DNA"/>
</dbReference>
<accession>A0A494XA42</accession>
<evidence type="ECO:0000259" key="13">
    <source>
        <dbReference type="Pfam" id="PF00593"/>
    </source>
</evidence>
<dbReference type="PROSITE" id="PS52016">
    <property type="entry name" value="TONB_DEPENDENT_REC_3"/>
    <property type="match status" value="1"/>
</dbReference>
<feature type="region of interest" description="Disordered" evidence="12">
    <location>
        <begin position="157"/>
        <end position="197"/>
    </location>
</feature>
<evidence type="ECO:0000256" key="8">
    <source>
        <dbReference type="ARBA" id="ARBA00023170"/>
    </source>
</evidence>
<dbReference type="PANTHER" id="PTHR47234">
    <property type="match status" value="1"/>
</dbReference>
<dbReference type="SUPFAM" id="SSF56935">
    <property type="entry name" value="Porins"/>
    <property type="match status" value="1"/>
</dbReference>
<dbReference type="InterPro" id="IPR039426">
    <property type="entry name" value="TonB-dep_rcpt-like"/>
</dbReference>
<keyword evidence="8 15" id="KW-0675">Receptor</keyword>
<evidence type="ECO:0000256" key="9">
    <source>
        <dbReference type="ARBA" id="ARBA00023237"/>
    </source>
</evidence>
<keyword evidence="7 10" id="KW-0472">Membrane</keyword>
<evidence type="ECO:0000256" key="6">
    <source>
        <dbReference type="ARBA" id="ARBA00023077"/>
    </source>
</evidence>
<dbReference type="Gene3D" id="2.40.170.20">
    <property type="entry name" value="TonB-dependent receptor, beta-barrel domain"/>
    <property type="match status" value="1"/>
</dbReference>
<dbReference type="GO" id="GO:0009279">
    <property type="term" value="C:cell outer membrane"/>
    <property type="evidence" value="ECO:0007669"/>
    <property type="project" value="UniProtKB-SubCell"/>
</dbReference>
<evidence type="ECO:0000259" key="14">
    <source>
        <dbReference type="Pfam" id="PF07715"/>
    </source>
</evidence>
<evidence type="ECO:0000313" key="15">
    <source>
        <dbReference type="EMBL" id="RKP44453.1"/>
    </source>
</evidence>
<dbReference type="AlphaFoldDB" id="A0A494XA42"/>
<evidence type="ECO:0000256" key="11">
    <source>
        <dbReference type="RuleBase" id="RU003357"/>
    </source>
</evidence>
<feature type="domain" description="TonB-dependent receptor-like beta-barrel" evidence="13">
    <location>
        <begin position="482"/>
        <end position="929"/>
    </location>
</feature>
<feature type="domain" description="TonB-dependent receptor plug" evidence="14">
    <location>
        <begin position="232"/>
        <end position="352"/>
    </location>
</feature>
<keyword evidence="4 10" id="KW-1134">Transmembrane beta strand</keyword>
<evidence type="ECO:0000256" key="1">
    <source>
        <dbReference type="ARBA" id="ARBA00004571"/>
    </source>
</evidence>
<dbReference type="InterPro" id="IPR012910">
    <property type="entry name" value="Plug_dom"/>
</dbReference>
<evidence type="ECO:0000256" key="7">
    <source>
        <dbReference type="ARBA" id="ARBA00023136"/>
    </source>
</evidence>
<evidence type="ECO:0000256" key="12">
    <source>
        <dbReference type="SAM" id="MobiDB-lite"/>
    </source>
</evidence>
<protein>
    <submittedName>
        <fullName evidence="15">TonB-dependent receptor</fullName>
    </submittedName>
</protein>
<keyword evidence="16" id="KW-1185">Reference proteome</keyword>
<keyword evidence="9 10" id="KW-0998">Cell outer membrane</keyword>
<comment type="similarity">
    <text evidence="2 10 11">Belongs to the TonB-dependent receptor family.</text>
</comment>
<keyword evidence="3 10" id="KW-0813">Transport</keyword>
<dbReference type="InterPro" id="IPR036942">
    <property type="entry name" value="Beta-barrel_TonB_sf"/>
</dbReference>
<dbReference type="Gene3D" id="2.170.130.10">
    <property type="entry name" value="TonB-dependent receptor, plug domain"/>
    <property type="match status" value="1"/>
</dbReference>
<dbReference type="Pfam" id="PF00593">
    <property type="entry name" value="TonB_dep_Rec_b-barrel"/>
    <property type="match status" value="1"/>
</dbReference>
<evidence type="ECO:0000313" key="16">
    <source>
        <dbReference type="Proteomes" id="UP000270342"/>
    </source>
</evidence>
<dbReference type="Pfam" id="PF07715">
    <property type="entry name" value="Plug"/>
    <property type="match status" value="1"/>
</dbReference>